<keyword evidence="3" id="KW-1185">Reference proteome</keyword>
<feature type="coiled-coil region" evidence="1">
    <location>
        <begin position="208"/>
        <end position="235"/>
    </location>
</feature>
<dbReference type="Proteomes" id="UP001610563">
    <property type="component" value="Unassembled WGS sequence"/>
</dbReference>
<dbReference type="EMBL" id="JBFTWV010000346">
    <property type="protein sequence ID" value="KAL2782697.1"/>
    <property type="molecule type" value="Genomic_DNA"/>
</dbReference>
<proteinExistence type="predicted"/>
<gene>
    <name evidence="2" type="ORF">BJX66DRAFT_168888</name>
</gene>
<evidence type="ECO:0000313" key="2">
    <source>
        <dbReference type="EMBL" id="KAL2782697.1"/>
    </source>
</evidence>
<evidence type="ECO:0000313" key="3">
    <source>
        <dbReference type="Proteomes" id="UP001610563"/>
    </source>
</evidence>
<comment type="caution">
    <text evidence="2">The sequence shown here is derived from an EMBL/GenBank/DDBJ whole genome shotgun (WGS) entry which is preliminary data.</text>
</comment>
<name>A0ABR4FHX7_9EURO</name>
<reference evidence="2 3" key="1">
    <citation type="submission" date="2024-07" db="EMBL/GenBank/DDBJ databases">
        <title>Section-level genome sequencing and comparative genomics of Aspergillus sections Usti and Cavernicolus.</title>
        <authorList>
            <consortium name="Lawrence Berkeley National Laboratory"/>
            <person name="Nybo J.L."/>
            <person name="Vesth T.C."/>
            <person name="Theobald S."/>
            <person name="Frisvad J.C."/>
            <person name="Larsen T.O."/>
            <person name="Kjaerboelling I."/>
            <person name="Rothschild-Mancinelli K."/>
            <person name="Lyhne E.K."/>
            <person name="Kogle M.E."/>
            <person name="Barry K."/>
            <person name="Clum A."/>
            <person name="Na H."/>
            <person name="Ledsgaard L."/>
            <person name="Lin J."/>
            <person name="Lipzen A."/>
            <person name="Kuo A."/>
            <person name="Riley R."/>
            <person name="Mondo S."/>
            <person name="Labutti K."/>
            <person name="Haridas S."/>
            <person name="Pangalinan J."/>
            <person name="Salamov A.A."/>
            <person name="Simmons B.A."/>
            <person name="Magnuson J.K."/>
            <person name="Chen J."/>
            <person name="Drula E."/>
            <person name="Henrissat B."/>
            <person name="Wiebenga A."/>
            <person name="Lubbers R.J."/>
            <person name="Gomes A.C."/>
            <person name="Makela M.R."/>
            <person name="Stajich J."/>
            <person name="Grigoriev I.V."/>
            <person name="Mortensen U.H."/>
            <person name="De Vries R.P."/>
            <person name="Baker S.E."/>
            <person name="Andersen M.R."/>
        </authorList>
    </citation>
    <scope>NUCLEOTIDE SEQUENCE [LARGE SCALE GENOMIC DNA]</scope>
    <source>
        <strain evidence="2 3">CBS 209.92</strain>
    </source>
</reference>
<evidence type="ECO:0000256" key="1">
    <source>
        <dbReference type="SAM" id="Coils"/>
    </source>
</evidence>
<accession>A0ABR4FHX7</accession>
<protein>
    <submittedName>
        <fullName evidence="2">Uncharacterized protein</fullName>
    </submittedName>
</protein>
<sequence>MASSNATWPKFTPRWGRLPVEQYLIRNWNHSSPESTDQQRLRLIREYIHLDAIPKEWDPTDFGEACYEPDPNDADPAYAPKRIPTGAEVEMILRPWRSQHLRRRAWEIWCDKDRGYPVVLRTYYGNGDEGDRKFMEYIQVSDALDAVADCRALNDAEAFDFGSDWRRIFDILPEIAGCRYHQPEYDASDINNVVQIGSSNYHPRRPDQEVLEDDYADLEEEIQNLKAEHSDWKDDPDVLLEPGDTTMRSLLRTATVSWIIVVDEKTFSTDELLITYLDMHQNVTVEGRLELDQGYIDKMLMRWEDGGRPLGFVMENGMVGERYKLSSELGRRFFRLTENLEYQADNATP</sequence>
<organism evidence="2 3">
    <name type="scientific">Aspergillus keveii</name>
    <dbReference type="NCBI Taxonomy" id="714993"/>
    <lineage>
        <taxon>Eukaryota</taxon>
        <taxon>Fungi</taxon>
        <taxon>Dikarya</taxon>
        <taxon>Ascomycota</taxon>
        <taxon>Pezizomycotina</taxon>
        <taxon>Eurotiomycetes</taxon>
        <taxon>Eurotiomycetidae</taxon>
        <taxon>Eurotiales</taxon>
        <taxon>Aspergillaceae</taxon>
        <taxon>Aspergillus</taxon>
        <taxon>Aspergillus subgen. Nidulantes</taxon>
    </lineage>
</organism>
<keyword evidence="1" id="KW-0175">Coiled coil</keyword>